<keyword evidence="2" id="KW-0677">Repeat</keyword>
<evidence type="ECO:0000256" key="3">
    <source>
        <dbReference type="ARBA" id="ARBA00023015"/>
    </source>
</evidence>
<dbReference type="GO" id="GO:0000977">
    <property type="term" value="F:RNA polymerase II transcription regulatory region sequence-specific DNA binding"/>
    <property type="evidence" value="ECO:0007669"/>
    <property type="project" value="TreeGrafter"/>
</dbReference>
<feature type="region of interest" description="Disordered" evidence="7">
    <location>
        <begin position="454"/>
        <end position="493"/>
    </location>
</feature>
<evidence type="ECO:0000256" key="6">
    <source>
        <dbReference type="ARBA" id="ARBA00023242"/>
    </source>
</evidence>
<dbReference type="Pfam" id="PF08447">
    <property type="entry name" value="PAS_3"/>
    <property type="match status" value="1"/>
</dbReference>
<dbReference type="FunFam" id="3.30.450.20:FF:000021">
    <property type="entry name" value="Neuronal PAS domain-containing protein 3"/>
    <property type="match status" value="1"/>
</dbReference>
<feature type="compositionally biased region" description="Low complexity" evidence="7">
    <location>
        <begin position="468"/>
        <end position="479"/>
    </location>
</feature>
<dbReference type="PANTHER" id="PTHR23043:SF25">
    <property type="entry name" value="NEURONAL PAS DOMAIN-CONTAINING PROTEIN 1"/>
    <property type="match status" value="1"/>
</dbReference>
<dbReference type="CDD" id="cd00130">
    <property type="entry name" value="PAS"/>
    <property type="match status" value="2"/>
</dbReference>
<feature type="region of interest" description="Disordered" evidence="7">
    <location>
        <begin position="341"/>
        <end position="380"/>
    </location>
</feature>
<dbReference type="InterPro" id="IPR035965">
    <property type="entry name" value="PAS-like_dom_sf"/>
</dbReference>
<dbReference type="PANTHER" id="PTHR23043">
    <property type="entry name" value="HYPOXIA-INDUCIBLE FACTOR 1 ALPHA"/>
    <property type="match status" value="1"/>
</dbReference>
<dbReference type="Proteomes" id="UP000233100">
    <property type="component" value="Chromosome 19"/>
</dbReference>
<dbReference type="GO" id="GO:0005634">
    <property type="term" value="C:nucleus"/>
    <property type="evidence" value="ECO:0007669"/>
    <property type="project" value="UniProtKB-SubCell"/>
</dbReference>
<sequence>MSGFPSLRRGMEIRRQDPGLWSSLEGWILVPDEGGVCPPCRAGWVWMRGPSPVWGECADTQGSLAEREGLEFASLEGALMSESPLVQGARVQGTRLVPRGFWGTSCLLKGCRDSARTPVFPSWGGEAPIRGSHSDPRRYHGARELGPQGSWAPYQGKASGAGPGRRRGGRGSGRPRPARQRWPRVSKSARPRWAPRARRHSPRVSLRPARPGVYGAAPPRRPAGPTPRPELALRPSNRTGGPAGDSGLGARLSKPPGDGCPLSQQWRRKRGQMRGRPRRQRPVGLSTRADGQGAVRTMPAGAAQGEVPERGALAAREREPGVLRAGQASPAARRHLEPAGQGFHRAPQRHLPPPAPVRRAGAPWGLRAAGPPAGLGQGRRGPAALVSEVFEQHLGGHILQSLDGFVFALNQEGKFLYISETVSIYLGLSQVEMTGSSVFDYIHPGDHSEVLEQLGLRTPTPGPPTPPSVSSSSSSSSSSLADTPEIEASLTKVPPSSLVQERSFFVRMKSTLTKRGLHVKASGYKVIHVTGRLRAHALGLVALGHTLPPAPLAELPLHGHMIVFRLSLGLTILACESRVSDHMDLGPSELVGRSCYQFVHGQDATRIRQSHVDLLDKGQVMTGYYRWLRRAGGFVWLQSVATVAGSGKSPGEHHVLWVSHVLSQAEGGQTPLDAFQLPASVACEEASSPGPEPTELEPPTEGKQAAPAENEVPQTQGKRIKVEPSPRETKGSEDSGDEDPSGHPATPRPEFTSVIRAGVLKQDPVRPWGLAPPGDPRPPSLHAGASCHR</sequence>
<reference evidence="9" key="3">
    <citation type="submission" date="2025-09" db="UniProtKB">
        <authorList>
            <consortium name="Ensembl"/>
        </authorList>
    </citation>
    <scope>IDENTIFICATION</scope>
</reference>
<keyword evidence="5" id="KW-0804">Transcription</keyword>
<feature type="compositionally biased region" description="Low complexity" evidence="7">
    <location>
        <begin position="207"/>
        <end position="218"/>
    </location>
</feature>
<feature type="region of interest" description="Disordered" evidence="7">
    <location>
        <begin position="682"/>
        <end position="789"/>
    </location>
</feature>
<keyword evidence="4" id="KW-0238">DNA-binding</keyword>
<evidence type="ECO:0000256" key="7">
    <source>
        <dbReference type="SAM" id="MobiDB-lite"/>
    </source>
</evidence>
<feature type="compositionally biased region" description="Basic and acidic residues" evidence="7">
    <location>
        <begin position="132"/>
        <end position="143"/>
    </location>
</feature>
<feature type="domain" description="PAS" evidence="8">
    <location>
        <begin position="397"/>
        <end position="454"/>
    </location>
</feature>
<evidence type="ECO:0000313" key="10">
    <source>
        <dbReference type="Proteomes" id="UP000233100"/>
    </source>
</evidence>
<dbReference type="GO" id="GO:0000981">
    <property type="term" value="F:DNA-binding transcription factor activity, RNA polymerase II-specific"/>
    <property type="evidence" value="ECO:0007669"/>
    <property type="project" value="TreeGrafter"/>
</dbReference>
<dbReference type="Pfam" id="PF00989">
    <property type="entry name" value="PAS"/>
    <property type="match status" value="1"/>
</dbReference>
<reference evidence="9" key="2">
    <citation type="submission" date="2025-08" db="UniProtKB">
        <authorList>
            <consortium name="Ensembl"/>
        </authorList>
    </citation>
    <scope>IDENTIFICATION</scope>
</reference>
<protein>
    <submittedName>
        <fullName evidence="9">Neuronal PAS domain protein 1</fullName>
    </submittedName>
</protein>
<reference evidence="9 10" key="1">
    <citation type="submission" date="2013-03" db="EMBL/GenBank/DDBJ databases">
        <authorList>
            <person name="Warren W."/>
            <person name="Wilson R.K."/>
        </authorList>
    </citation>
    <scope>NUCLEOTIDE SEQUENCE</scope>
</reference>
<dbReference type="FunFam" id="3.30.450.20:FF:000025">
    <property type="entry name" value="Neuronal PAS domain protein 3 isoform 1"/>
    <property type="match status" value="1"/>
</dbReference>
<evidence type="ECO:0000256" key="4">
    <source>
        <dbReference type="ARBA" id="ARBA00023125"/>
    </source>
</evidence>
<dbReference type="STRING" id="9541.ENSMFAP00000011743"/>
<feature type="compositionally biased region" description="Basic residues" evidence="7">
    <location>
        <begin position="176"/>
        <end position="202"/>
    </location>
</feature>
<dbReference type="AlphaFoldDB" id="A0A2K5UH98"/>
<dbReference type="Gene3D" id="3.30.450.20">
    <property type="entry name" value="PAS domain"/>
    <property type="match status" value="2"/>
</dbReference>
<organism evidence="9 10">
    <name type="scientific">Macaca fascicularis</name>
    <name type="common">Crab-eating macaque</name>
    <name type="synonym">Cynomolgus monkey</name>
    <dbReference type="NCBI Taxonomy" id="9541"/>
    <lineage>
        <taxon>Eukaryota</taxon>
        <taxon>Metazoa</taxon>
        <taxon>Chordata</taxon>
        <taxon>Craniata</taxon>
        <taxon>Vertebrata</taxon>
        <taxon>Euteleostomi</taxon>
        <taxon>Mammalia</taxon>
        <taxon>Eutheria</taxon>
        <taxon>Euarchontoglires</taxon>
        <taxon>Primates</taxon>
        <taxon>Haplorrhini</taxon>
        <taxon>Catarrhini</taxon>
        <taxon>Cercopithecidae</taxon>
        <taxon>Cercopithecinae</taxon>
        <taxon>Macaca</taxon>
    </lineage>
</organism>
<evidence type="ECO:0000313" key="9">
    <source>
        <dbReference type="Ensembl" id="ENSMFAP00000011743.2"/>
    </source>
</evidence>
<name>A0A2K5UH98_MACFA</name>
<dbReference type="InterPro" id="IPR000014">
    <property type="entry name" value="PAS"/>
</dbReference>
<feature type="compositionally biased region" description="Basic residues" evidence="7">
    <location>
        <begin position="266"/>
        <end position="281"/>
    </location>
</feature>
<dbReference type="GeneTree" id="ENSGT00940000161295"/>
<dbReference type="VEuPathDB" id="HostDB:ENSMFAG00000018045"/>
<dbReference type="Ensembl" id="ENSMFAT00000051945.2">
    <property type="protein sequence ID" value="ENSMFAP00000011743.2"/>
    <property type="gene ID" value="ENSMFAG00000018045.2"/>
</dbReference>
<comment type="subcellular location">
    <subcellularLocation>
        <location evidence="1">Nucleus</location>
    </subcellularLocation>
</comment>
<keyword evidence="10" id="KW-1185">Reference proteome</keyword>
<gene>
    <name evidence="9" type="primary">NPAS1</name>
</gene>
<dbReference type="InterPro" id="IPR013655">
    <property type="entry name" value="PAS_fold_3"/>
</dbReference>
<keyword evidence="6" id="KW-0539">Nucleus</keyword>
<dbReference type="PROSITE" id="PS50112">
    <property type="entry name" value="PAS"/>
    <property type="match status" value="1"/>
</dbReference>
<accession>A0A2K5UH98</accession>
<dbReference type="SUPFAM" id="SSF55785">
    <property type="entry name" value="PYP-like sensor domain (PAS domain)"/>
    <property type="match status" value="2"/>
</dbReference>
<keyword evidence="3" id="KW-0805">Transcription regulation</keyword>
<feature type="region of interest" description="Disordered" evidence="7">
    <location>
        <begin position="121"/>
        <end position="309"/>
    </location>
</feature>
<feature type="compositionally biased region" description="Basic and acidic residues" evidence="7">
    <location>
        <begin position="720"/>
        <end position="733"/>
    </location>
</feature>
<feature type="compositionally biased region" description="Low complexity" evidence="7">
    <location>
        <begin position="357"/>
        <end position="372"/>
    </location>
</feature>
<evidence type="ECO:0000259" key="8">
    <source>
        <dbReference type="PROSITE" id="PS50112"/>
    </source>
</evidence>
<dbReference type="InterPro" id="IPR013767">
    <property type="entry name" value="PAS_fold"/>
</dbReference>
<evidence type="ECO:0000256" key="5">
    <source>
        <dbReference type="ARBA" id="ARBA00023163"/>
    </source>
</evidence>
<evidence type="ECO:0000256" key="2">
    <source>
        <dbReference type="ARBA" id="ARBA00022737"/>
    </source>
</evidence>
<dbReference type="SMART" id="SM00091">
    <property type="entry name" value="PAS"/>
    <property type="match status" value="2"/>
</dbReference>
<dbReference type="Bgee" id="ENSMFAG00000018045">
    <property type="expression patterns" value="Expressed in frontal cortex"/>
</dbReference>
<feature type="compositionally biased region" description="Pro residues" evidence="7">
    <location>
        <begin position="219"/>
        <end position="228"/>
    </location>
</feature>
<proteinExistence type="predicted"/>
<evidence type="ECO:0000256" key="1">
    <source>
        <dbReference type="ARBA" id="ARBA00004123"/>
    </source>
</evidence>